<reference evidence="3 4" key="1">
    <citation type="submission" date="2019-06" db="EMBL/GenBank/DDBJ databases">
        <title>A novel bacterium of genus Marinomonas, isolated from coastal sand.</title>
        <authorList>
            <person name="Huang H."/>
            <person name="Mo K."/>
            <person name="Hu Y."/>
        </authorList>
    </citation>
    <scope>NUCLEOTIDE SEQUENCE [LARGE SCALE GENOMIC DNA]</scope>
    <source>
        <strain evidence="3 4">HB171799</strain>
    </source>
</reference>
<dbReference type="InterPro" id="IPR052048">
    <property type="entry name" value="ST_Response_Regulator"/>
</dbReference>
<evidence type="ECO:0000256" key="1">
    <source>
        <dbReference type="PROSITE-ProRule" id="PRU00169"/>
    </source>
</evidence>
<dbReference type="Pfam" id="PF13432">
    <property type="entry name" value="TPR_16"/>
    <property type="match status" value="1"/>
</dbReference>
<dbReference type="CDD" id="cd17589">
    <property type="entry name" value="REC_TPR"/>
    <property type="match status" value="1"/>
</dbReference>
<dbReference type="PROSITE" id="PS50110">
    <property type="entry name" value="RESPONSE_REGULATORY"/>
    <property type="match status" value="1"/>
</dbReference>
<dbReference type="InterPro" id="IPR001789">
    <property type="entry name" value="Sig_transdc_resp-reg_receiver"/>
</dbReference>
<evidence type="ECO:0000259" key="2">
    <source>
        <dbReference type="PROSITE" id="PS50110"/>
    </source>
</evidence>
<dbReference type="OrthoDB" id="7298659at2"/>
<keyword evidence="1" id="KW-0597">Phosphoprotein</keyword>
<organism evidence="3 4">
    <name type="scientific">Maribrevibacterium harenarium</name>
    <dbReference type="NCBI Taxonomy" id="2589817"/>
    <lineage>
        <taxon>Bacteria</taxon>
        <taxon>Pseudomonadati</taxon>
        <taxon>Pseudomonadota</taxon>
        <taxon>Gammaproteobacteria</taxon>
        <taxon>Oceanospirillales</taxon>
        <taxon>Oceanospirillaceae</taxon>
        <taxon>Maribrevibacterium</taxon>
    </lineage>
</organism>
<dbReference type="Pfam" id="PF00072">
    <property type="entry name" value="Response_reg"/>
    <property type="match status" value="1"/>
</dbReference>
<proteinExistence type="predicted"/>
<feature type="domain" description="Response regulatory" evidence="2">
    <location>
        <begin position="12"/>
        <end position="131"/>
    </location>
</feature>
<dbReference type="PANTHER" id="PTHR43228">
    <property type="entry name" value="TWO-COMPONENT RESPONSE REGULATOR"/>
    <property type="match status" value="1"/>
</dbReference>
<keyword evidence="4" id="KW-1185">Reference proteome</keyword>
<dbReference type="InterPro" id="IPR011990">
    <property type="entry name" value="TPR-like_helical_dom_sf"/>
</dbReference>
<dbReference type="InterPro" id="IPR019734">
    <property type="entry name" value="TPR_rpt"/>
</dbReference>
<comment type="caution">
    <text evidence="3">The sequence shown here is derived from an EMBL/GenBank/DDBJ whole genome shotgun (WGS) entry which is preliminary data.</text>
</comment>
<evidence type="ECO:0000313" key="4">
    <source>
        <dbReference type="Proteomes" id="UP000315901"/>
    </source>
</evidence>
<dbReference type="Gene3D" id="1.25.40.10">
    <property type="entry name" value="Tetratricopeptide repeat domain"/>
    <property type="match status" value="2"/>
</dbReference>
<dbReference type="Gene3D" id="3.40.50.2300">
    <property type="match status" value="1"/>
</dbReference>
<name>A0A501X511_9GAMM</name>
<dbReference type="EMBL" id="VFRR01000001">
    <property type="protein sequence ID" value="TPE55605.1"/>
    <property type="molecule type" value="Genomic_DNA"/>
</dbReference>
<dbReference type="Proteomes" id="UP000315901">
    <property type="component" value="Unassembled WGS sequence"/>
</dbReference>
<dbReference type="Pfam" id="PF13181">
    <property type="entry name" value="TPR_8"/>
    <property type="match status" value="1"/>
</dbReference>
<dbReference type="GO" id="GO:0000160">
    <property type="term" value="P:phosphorelay signal transduction system"/>
    <property type="evidence" value="ECO:0007669"/>
    <property type="project" value="InterPro"/>
</dbReference>
<dbReference type="RefSeq" id="WP_140586713.1">
    <property type="nucleotide sequence ID" value="NZ_VFRR01000001.1"/>
</dbReference>
<gene>
    <name evidence="3" type="ORF">FJM67_00715</name>
</gene>
<sequence length="406" mass="45993">MKGIEIDFSSKTALLIEDMAEARILQKKMLQDFGFKHIEIAMKAESAIDLLKRHKYDVILSDYNLGNGKDGQQLLEEIRHSNLVPHTSTYLMVTAETSIEMVMGAIEFQPDGYITKPFSQAMLQRRLLKLLKVKAQLEPVNSALDASDYEDVIRKAQSIATEIPVLAGKCQRIIGDALLKLGKYQEALQHFKRNLAERKMPWALFGQARALYYLGQFDTAEDKFRQLTLDNKFFVSAYDWLAKTLEEKQDIEQAHSVLMNAVSRSPKNLLRQMELGRLSLLINDPTLAEMAYRRAVFLAKHSCFDDAEVYLQHLRSIVAIAHTGELLPRQFDNFQNSLKKLQQNHSDNPQVRADSYAAEIELYYATGEVPTAKQLIEVWLHDIESGVASSPNSSTKALISKIQAAS</sequence>
<dbReference type="SMART" id="SM00448">
    <property type="entry name" value="REC"/>
    <property type="match status" value="1"/>
</dbReference>
<dbReference type="PANTHER" id="PTHR43228:SF1">
    <property type="entry name" value="TWO-COMPONENT RESPONSE REGULATOR ARR22"/>
    <property type="match status" value="1"/>
</dbReference>
<dbReference type="SUPFAM" id="SSF48452">
    <property type="entry name" value="TPR-like"/>
    <property type="match status" value="1"/>
</dbReference>
<evidence type="ECO:0000313" key="3">
    <source>
        <dbReference type="EMBL" id="TPE55605.1"/>
    </source>
</evidence>
<protein>
    <submittedName>
        <fullName evidence="3">Response regulator</fullName>
    </submittedName>
</protein>
<dbReference type="SUPFAM" id="SSF52172">
    <property type="entry name" value="CheY-like"/>
    <property type="match status" value="1"/>
</dbReference>
<accession>A0A501X511</accession>
<dbReference type="InterPro" id="IPR011006">
    <property type="entry name" value="CheY-like_superfamily"/>
</dbReference>
<dbReference type="AlphaFoldDB" id="A0A501X511"/>
<feature type="modified residue" description="4-aspartylphosphate" evidence="1">
    <location>
        <position position="62"/>
    </location>
</feature>